<accession>A0A2N3N4I2</accession>
<evidence type="ECO:0000313" key="2">
    <source>
        <dbReference type="EMBL" id="PKS07312.1"/>
    </source>
</evidence>
<comment type="caution">
    <text evidence="2">The sequence shown here is derived from an EMBL/GenBank/DDBJ whole genome shotgun (WGS) entry which is preliminary data.</text>
</comment>
<feature type="domain" description="MoaB/Mog" evidence="1">
    <location>
        <begin position="113"/>
        <end position="293"/>
    </location>
</feature>
<dbReference type="VEuPathDB" id="FungiDB:jhhlp_005914"/>
<dbReference type="GO" id="GO:0047884">
    <property type="term" value="F:FAD diphosphatase activity"/>
    <property type="evidence" value="ECO:0007669"/>
    <property type="project" value="TreeGrafter"/>
</dbReference>
<dbReference type="InterPro" id="IPR001453">
    <property type="entry name" value="MoaB/Mog_dom"/>
</dbReference>
<dbReference type="InterPro" id="IPR056596">
    <property type="entry name" value="FLAD1_M"/>
</dbReference>
<protein>
    <recommendedName>
        <fullName evidence="1">MoaB/Mog domain-containing protein</fullName>
    </recommendedName>
</protein>
<dbReference type="EMBL" id="NLAX01000701">
    <property type="protein sequence ID" value="PKS07312.1"/>
    <property type="molecule type" value="Genomic_DNA"/>
</dbReference>
<dbReference type="Proteomes" id="UP000233524">
    <property type="component" value="Unassembled WGS sequence"/>
</dbReference>
<keyword evidence="3" id="KW-1185">Reference proteome</keyword>
<evidence type="ECO:0000259" key="1">
    <source>
        <dbReference type="SMART" id="SM00852"/>
    </source>
</evidence>
<evidence type="ECO:0000313" key="3">
    <source>
        <dbReference type="Proteomes" id="UP000233524"/>
    </source>
</evidence>
<dbReference type="AlphaFoldDB" id="A0A2N3N4I2"/>
<gene>
    <name evidence="2" type="ORF">jhhlp_005914</name>
</gene>
<dbReference type="Gene3D" id="3.40.980.10">
    <property type="entry name" value="MoaB/Mog-like domain"/>
    <property type="match status" value="1"/>
</dbReference>
<reference evidence="2 3" key="1">
    <citation type="journal article" date="2017" name="G3 (Bethesda)">
        <title>First Draft Genome Sequence of the Pathogenic Fungus Lomentospora prolificans (Formerly Scedosporium prolificans).</title>
        <authorList>
            <person name="Luo R."/>
            <person name="Zimin A."/>
            <person name="Workman R."/>
            <person name="Fan Y."/>
            <person name="Pertea G."/>
            <person name="Grossman N."/>
            <person name="Wear M.P."/>
            <person name="Jia B."/>
            <person name="Miller H."/>
            <person name="Casadevall A."/>
            <person name="Timp W."/>
            <person name="Zhang S.X."/>
            <person name="Salzberg S.L."/>
        </authorList>
    </citation>
    <scope>NUCLEOTIDE SEQUENCE [LARGE SCALE GENOMIC DNA]</scope>
    <source>
        <strain evidence="2 3">JHH-5317</strain>
    </source>
</reference>
<dbReference type="InParanoid" id="A0A2N3N4I2"/>
<dbReference type="FunCoup" id="A0A2N3N4I2">
    <property type="interactions" value="14"/>
</dbReference>
<dbReference type="SUPFAM" id="SSF53218">
    <property type="entry name" value="Molybdenum cofactor biosynthesis proteins"/>
    <property type="match status" value="1"/>
</dbReference>
<dbReference type="GO" id="GO:0042726">
    <property type="term" value="P:flavin-containing compound metabolic process"/>
    <property type="evidence" value="ECO:0007669"/>
    <property type="project" value="TreeGrafter"/>
</dbReference>
<name>A0A2N3N4I2_9PEZI</name>
<dbReference type="PANTHER" id="PTHR47675:SF1">
    <property type="entry name" value="MOLYBDOPTERIN BINDING DOMAIN PROTEIN (AFU_ORTHOLOGUE AFUA_5G11210)"/>
    <property type="match status" value="1"/>
</dbReference>
<dbReference type="SMART" id="SM00852">
    <property type="entry name" value="MoCF_biosynth"/>
    <property type="match status" value="1"/>
</dbReference>
<dbReference type="PANTHER" id="PTHR47675">
    <property type="entry name" value="MOLYBDOPTERIN BINDING DOMAIN PROTEIN (AFU_ORTHOLOGUE AFUA_5G11210)"/>
    <property type="match status" value="1"/>
</dbReference>
<proteinExistence type="predicted"/>
<sequence length="389" mass="43264">MPLPLPSHGVNAMEDFDVSRTRFRVQPVTIGTLRTTAHYRAIPRTLVLSAPPSSNKRLPDIAQPMISRLLQVARHLSASSPALARTGQQISNILPKRMASADERNARAIHTAACLIIGDEVLGGKTVDTNSAYMAKWCFSLGINLKRVEVIADDESEIIEAVRRMSNNYDFVVTSGGIGPTHDDITYQSIGKAFGLPLILHEPAYERMRKISVPHPSQPTFNWDDDTPAKRARLRMVQLPIDEKRDIDKQIIFPHEDLWVPVTVVNGNIHILPGVPRLFQKLLDGLDPFIRPRLAEEGKGIFRVIISTPLAESLVADYLTTLAERVEPKGVKVGSYPRWGETHNTVTLVGRDQVFLESLVAEVEENVQGKRIESEDVLDAEKKNTADLS</sequence>
<dbReference type="STRING" id="41688.A0A2N3N4I2"/>
<dbReference type="OrthoDB" id="448496at2759"/>
<dbReference type="Pfam" id="PF00994">
    <property type="entry name" value="MoCF_biosynth"/>
    <property type="match status" value="1"/>
</dbReference>
<organism evidence="2 3">
    <name type="scientific">Lomentospora prolificans</name>
    <dbReference type="NCBI Taxonomy" id="41688"/>
    <lineage>
        <taxon>Eukaryota</taxon>
        <taxon>Fungi</taxon>
        <taxon>Dikarya</taxon>
        <taxon>Ascomycota</taxon>
        <taxon>Pezizomycotina</taxon>
        <taxon>Sordariomycetes</taxon>
        <taxon>Hypocreomycetidae</taxon>
        <taxon>Microascales</taxon>
        <taxon>Microascaceae</taxon>
        <taxon>Lomentospora</taxon>
    </lineage>
</organism>
<dbReference type="CDD" id="cd00885">
    <property type="entry name" value="cinA"/>
    <property type="match status" value="1"/>
</dbReference>
<dbReference type="Pfam" id="PF24102">
    <property type="entry name" value="FLAD1_M"/>
    <property type="match status" value="1"/>
</dbReference>
<dbReference type="InterPro" id="IPR036425">
    <property type="entry name" value="MoaB/Mog-like_dom_sf"/>
</dbReference>